<organism evidence="3 4">
    <name type="scientific">Rummeliibacillus stabekisii</name>
    <dbReference type="NCBI Taxonomy" id="241244"/>
    <lineage>
        <taxon>Bacteria</taxon>
        <taxon>Bacillati</taxon>
        <taxon>Bacillota</taxon>
        <taxon>Bacilli</taxon>
        <taxon>Bacillales</taxon>
        <taxon>Caryophanaceae</taxon>
        <taxon>Rummeliibacillus</taxon>
    </lineage>
</organism>
<name>A0A143HHX5_9BACL</name>
<evidence type="ECO:0000313" key="3">
    <source>
        <dbReference type="EMBL" id="AMX01070.1"/>
    </source>
</evidence>
<proteinExistence type="predicted"/>
<feature type="transmembrane region" description="Helical" evidence="1">
    <location>
        <begin position="44"/>
        <end position="63"/>
    </location>
</feature>
<keyword evidence="4" id="KW-1185">Reference proteome</keyword>
<feature type="domain" description="YdbS-like PH" evidence="2">
    <location>
        <begin position="69"/>
        <end position="145"/>
    </location>
</feature>
<dbReference type="AlphaFoldDB" id="A0A143HHX5"/>
<evidence type="ECO:0000313" key="4">
    <source>
        <dbReference type="Proteomes" id="UP000076021"/>
    </source>
</evidence>
<dbReference type="Pfam" id="PF03703">
    <property type="entry name" value="bPH_2"/>
    <property type="match status" value="1"/>
</dbReference>
<protein>
    <recommendedName>
        <fullName evidence="2">YdbS-like PH domain-containing protein</fullName>
    </recommendedName>
</protein>
<sequence>MRLINEAVPALRWGSAVSHTISLGVVAFLYGIATYFSWWNWVSWVLFVLAELILLSAIWSVGLRPVFLVRHFRYSIDEDFLQLKAGAFYESHELVPMAKIQAVSMNQGPILRKFGLYSLAIETMGSSHEIPALPKDTAVEVRNQIARMAKIREVDD</sequence>
<keyword evidence="1" id="KW-0472">Membrane</keyword>
<dbReference type="KEGG" id="rst:ATY39_10135"/>
<dbReference type="OrthoDB" id="2437193at2"/>
<dbReference type="EMBL" id="CP014806">
    <property type="protein sequence ID" value="AMX01070.1"/>
    <property type="molecule type" value="Genomic_DNA"/>
</dbReference>
<gene>
    <name evidence="3" type="ORF">ATY39_10135</name>
</gene>
<accession>A0A143HHX5</accession>
<feature type="transmembrane region" description="Helical" evidence="1">
    <location>
        <begin position="21"/>
        <end position="38"/>
    </location>
</feature>
<reference evidence="3 4" key="1">
    <citation type="journal article" date="2016" name="Genome Announc.">
        <title>Whole-Genome Sequence of Rummeliibacillus stabekisii Strain PP9 Isolated from Antarctic Soil.</title>
        <authorList>
            <person name="da Mota F.F."/>
            <person name="Vollu R.E."/>
            <person name="Jurelevicius D."/>
            <person name="Seldin L."/>
        </authorList>
    </citation>
    <scope>NUCLEOTIDE SEQUENCE [LARGE SCALE GENOMIC DNA]</scope>
    <source>
        <strain evidence="3 4">PP9</strain>
    </source>
</reference>
<dbReference type="Proteomes" id="UP000076021">
    <property type="component" value="Chromosome"/>
</dbReference>
<dbReference type="PANTHER" id="PTHR34473">
    <property type="entry name" value="UPF0699 TRANSMEMBRANE PROTEIN YDBS"/>
    <property type="match status" value="1"/>
</dbReference>
<dbReference type="InterPro" id="IPR005182">
    <property type="entry name" value="YdbS-like_PH"/>
</dbReference>
<evidence type="ECO:0000256" key="1">
    <source>
        <dbReference type="SAM" id="Phobius"/>
    </source>
</evidence>
<keyword evidence="1" id="KW-0812">Transmembrane</keyword>
<evidence type="ECO:0000259" key="2">
    <source>
        <dbReference type="Pfam" id="PF03703"/>
    </source>
</evidence>
<reference evidence="4" key="2">
    <citation type="submission" date="2016-03" db="EMBL/GenBank/DDBJ databases">
        <authorList>
            <person name="Ploux O."/>
        </authorList>
    </citation>
    <scope>NUCLEOTIDE SEQUENCE [LARGE SCALE GENOMIC DNA]</scope>
    <source>
        <strain evidence="4">PP9</strain>
    </source>
</reference>
<dbReference type="STRING" id="241244.ATY39_10135"/>
<dbReference type="PANTHER" id="PTHR34473:SF2">
    <property type="entry name" value="UPF0699 TRANSMEMBRANE PROTEIN YDBT"/>
    <property type="match status" value="1"/>
</dbReference>
<keyword evidence="1" id="KW-1133">Transmembrane helix</keyword>